<feature type="compositionally biased region" description="Polar residues" evidence="1">
    <location>
        <begin position="49"/>
        <end position="76"/>
    </location>
</feature>
<sequence length="87" mass="9589">MPEICYTRDQVGSFDVASHPPSTSVRFFRRRTPPEEPQACDLQLPVATTGHSSLSQPQKTNQGTRPETPISHSNLTKSLQLISLGLD</sequence>
<reference evidence="2" key="1">
    <citation type="submission" date="2014-09" db="EMBL/GenBank/DDBJ databases">
        <authorList>
            <person name="Magalhaes I.L.F."/>
            <person name="Oliveira U."/>
            <person name="Santos F.R."/>
            <person name="Vidigal T.H.D.A."/>
            <person name="Brescovit A.D."/>
            <person name="Santos A.J."/>
        </authorList>
    </citation>
    <scope>NUCLEOTIDE SEQUENCE</scope>
    <source>
        <tissue evidence="2">Shoot tissue taken approximately 20 cm above the soil surface</tissue>
    </source>
</reference>
<proteinExistence type="predicted"/>
<feature type="region of interest" description="Disordered" evidence="1">
    <location>
        <begin position="46"/>
        <end position="76"/>
    </location>
</feature>
<dbReference type="EMBL" id="GBRH01211025">
    <property type="protein sequence ID" value="JAD86870.1"/>
    <property type="molecule type" value="Transcribed_RNA"/>
</dbReference>
<protein>
    <submittedName>
        <fullName evidence="2">Uncharacterized protein</fullName>
    </submittedName>
</protein>
<reference evidence="2" key="2">
    <citation type="journal article" date="2015" name="Data Brief">
        <title>Shoot transcriptome of the giant reed, Arundo donax.</title>
        <authorList>
            <person name="Barrero R.A."/>
            <person name="Guerrero F.D."/>
            <person name="Moolhuijzen P."/>
            <person name="Goolsby J.A."/>
            <person name="Tidwell J."/>
            <person name="Bellgard S.E."/>
            <person name="Bellgard M.I."/>
        </authorList>
    </citation>
    <scope>NUCLEOTIDE SEQUENCE</scope>
    <source>
        <tissue evidence="2">Shoot tissue taken approximately 20 cm above the soil surface</tissue>
    </source>
</reference>
<dbReference type="AlphaFoldDB" id="A0A0A9DMI3"/>
<organism evidence="2">
    <name type="scientific">Arundo donax</name>
    <name type="common">Giant reed</name>
    <name type="synonym">Donax arundinaceus</name>
    <dbReference type="NCBI Taxonomy" id="35708"/>
    <lineage>
        <taxon>Eukaryota</taxon>
        <taxon>Viridiplantae</taxon>
        <taxon>Streptophyta</taxon>
        <taxon>Embryophyta</taxon>
        <taxon>Tracheophyta</taxon>
        <taxon>Spermatophyta</taxon>
        <taxon>Magnoliopsida</taxon>
        <taxon>Liliopsida</taxon>
        <taxon>Poales</taxon>
        <taxon>Poaceae</taxon>
        <taxon>PACMAD clade</taxon>
        <taxon>Arundinoideae</taxon>
        <taxon>Arundineae</taxon>
        <taxon>Arundo</taxon>
    </lineage>
</organism>
<evidence type="ECO:0000256" key="1">
    <source>
        <dbReference type="SAM" id="MobiDB-lite"/>
    </source>
</evidence>
<accession>A0A0A9DMI3</accession>
<name>A0A0A9DMI3_ARUDO</name>
<evidence type="ECO:0000313" key="2">
    <source>
        <dbReference type="EMBL" id="JAD86870.1"/>
    </source>
</evidence>